<proteinExistence type="predicted"/>
<reference evidence="1" key="1">
    <citation type="submission" date="2021-03" db="EMBL/GenBank/DDBJ databases">
        <authorList>
            <consortium name="DOE Joint Genome Institute"/>
            <person name="Ahrendt S."/>
            <person name="Looney B.P."/>
            <person name="Miyauchi S."/>
            <person name="Morin E."/>
            <person name="Drula E."/>
            <person name="Courty P.E."/>
            <person name="Chicoki N."/>
            <person name="Fauchery L."/>
            <person name="Kohler A."/>
            <person name="Kuo A."/>
            <person name="Labutti K."/>
            <person name="Pangilinan J."/>
            <person name="Lipzen A."/>
            <person name="Riley R."/>
            <person name="Andreopoulos W."/>
            <person name="He G."/>
            <person name="Johnson J."/>
            <person name="Barry K.W."/>
            <person name="Grigoriev I.V."/>
            <person name="Nagy L."/>
            <person name="Hibbett D."/>
            <person name="Henrissat B."/>
            <person name="Matheny P.B."/>
            <person name="Labbe J."/>
            <person name="Martin F."/>
        </authorList>
    </citation>
    <scope>NUCLEOTIDE SEQUENCE</scope>
    <source>
        <strain evidence="1">HHB10654</strain>
    </source>
</reference>
<name>A0ACB8T392_9AGAM</name>
<keyword evidence="2" id="KW-1185">Reference proteome</keyword>
<evidence type="ECO:0000313" key="2">
    <source>
        <dbReference type="Proteomes" id="UP000814140"/>
    </source>
</evidence>
<reference evidence="1" key="2">
    <citation type="journal article" date="2022" name="New Phytol.">
        <title>Evolutionary transition to the ectomycorrhizal habit in the genomes of a hyperdiverse lineage of mushroom-forming fungi.</title>
        <authorList>
            <person name="Looney B."/>
            <person name="Miyauchi S."/>
            <person name="Morin E."/>
            <person name="Drula E."/>
            <person name="Courty P.E."/>
            <person name="Kohler A."/>
            <person name="Kuo A."/>
            <person name="LaButti K."/>
            <person name="Pangilinan J."/>
            <person name="Lipzen A."/>
            <person name="Riley R."/>
            <person name="Andreopoulos W."/>
            <person name="He G."/>
            <person name="Johnson J."/>
            <person name="Nolan M."/>
            <person name="Tritt A."/>
            <person name="Barry K.W."/>
            <person name="Grigoriev I.V."/>
            <person name="Nagy L.G."/>
            <person name="Hibbett D."/>
            <person name="Henrissat B."/>
            <person name="Matheny P.B."/>
            <person name="Labbe J."/>
            <person name="Martin F.M."/>
        </authorList>
    </citation>
    <scope>NUCLEOTIDE SEQUENCE</scope>
    <source>
        <strain evidence="1">HHB10654</strain>
    </source>
</reference>
<accession>A0ACB8T392</accession>
<sequence length="812" mass="90821">MAQVRTDTYTRSYMHDNSSLSRPNSLFTMHSLPYHIHFSNPLLHSDEDALAGPSRLLSITPLLIFILFLLLSIRLLYLELDDSALQVALEAKCAREIQTTFSSIRLERLRRQCAATSAESTRAQHAKDTAANLLIFKLEQARIHIARLEREKAAAEGGCRDALAHITRLTVRYTRAEEDQAWREARIMELEEQTSTFDARVTALQAECRAMQEDASELDSRLGALQSKNDALKTKAHSLKSRLALVSSHYDGLADRFCVLSEQRDALELKLKAQAQSLSTFGDENSRLRLQDQEMTTLVAELKSQRLKLENKARDQDKLLLDLVAETAAQKDDLSSAAADKEALVTMLTEERFTHHEQAQSLLCTLADKDLVLAQNVELNDLVSQLRANIAGLQGQLSVLQTKSYDRDELLTEVFERKDNLVSVSNEKETLVSVTVEDRLLRPEKVESSLGSTLPTKTADLDALVEKLQSKVKELETLQSEAQNHDELLMEVMAKNVGFSERSEAQRDDLRNLTNEKDALLSVLGAEQLVHASDLANARSALAVAQEEALRLQAALDISFLRESTASTQLDAVTAELEAMKTASSDQQCQFLLQATALRRLEQKKSRLQVEYDDYAEQSERMLMKVTAKLDRYATSKSNLRAEVSEKNEMITALRQRIEHLESTQEDRFWSGPGPADIQVEAVTEPPTSPSPSSELAASHYPSPTSPSPRTLVTDRHRPLLRAGVLIRQALRVCHAPIPKLDIEELAICLPAPVQYRPYALRDDWRMFSPPSKIPAPTQMQMHSDVGLMSPPPSPRLESSSPSKIPVFCATF</sequence>
<comment type="caution">
    <text evidence="1">The sequence shown here is derived from an EMBL/GenBank/DDBJ whole genome shotgun (WGS) entry which is preliminary data.</text>
</comment>
<dbReference type="Proteomes" id="UP000814140">
    <property type="component" value="Unassembled WGS sequence"/>
</dbReference>
<protein>
    <submittedName>
        <fullName evidence="1">Uncharacterized protein</fullName>
    </submittedName>
</protein>
<organism evidence="1 2">
    <name type="scientific">Artomyces pyxidatus</name>
    <dbReference type="NCBI Taxonomy" id="48021"/>
    <lineage>
        <taxon>Eukaryota</taxon>
        <taxon>Fungi</taxon>
        <taxon>Dikarya</taxon>
        <taxon>Basidiomycota</taxon>
        <taxon>Agaricomycotina</taxon>
        <taxon>Agaricomycetes</taxon>
        <taxon>Russulales</taxon>
        <taxon>Auriscalpiaceae</taxon>
        <taxon>Artomyces</taxon>
    </lineage>
</organism>
<evidence type="ECO:0000313" key="1">
    <source>
        <dbReference type="EMBL" id="KAI0062862.1"/>
    </source>
</evidence>
<gene>
    <name evidence="1" type="ORF">BV25DRAFT_475448</name>
</gene>
<dbReference type="EMBL" id="MU277205">
    <property type="protein sequence ID" value="KAI0062862.1"/>
    <property type="molecule type" value="Genomic_DNA"/>
</dbReference>